<keyword evidence="2" id="KW-1133">Transmembrane helix</keyword>
<dbReference type="PANTHER" id="PTHR43298">
    <property type="entry name" value="MULTIDRUG RESISTANCE PROTEIN NORM-RELATED"/>
    <property type="match status" value="1"/>
</dbReference>
<proteinExistence type="predicted"/>
<dbReference type="Proteomes" id="UP000754563">
    <property type="component" value="Unassembled WGS sequence"/>
</dbReference>
<feature type="transmembrane region" description="Helical" evidence="2">
    <location>
        <begin position="74"/>
        <end position="98"/>
    </location>
</feature>
<feature type="transmembrane region" description="Helical" evidence="2">
    <location>
        <begin position="162"/>
        <end position="181"/>
    </location>
</feature>
<feature type="transmembrane region" description="Helical" evidence="2">
    <location>
        <begin position="269"/>
        <end position="289"/>
    </location>
</feature>
<keyword evidence="2" id="KW-0472">Membrane</keyword>
<protein>
    <submittedName>
        <fullName evidence="3">MATE family efflux transporter</fullName>
    </submittedName>
</protein>
<sequence>MGAEAEVYSNAVLYMKVSFIGIVFVFTYIVFESLMRGVGNVKIPVFIVLGTVLLNLFLDPLFIFGYGFVPAFGVAGAAVATIATQGLATIIGISLLISGKYEIKLDLRDLKPDFPLIKKMLRLGFPASIEQSTRALGMTVMVLLVSSFGTGTIATYGIGSRILSFIIIPALGLSIATSTLVGQNIGAGKIDRAEKIVKFSSLIGFGVLTAIGIIIFLFAQHIAGVFIPGELETIQSSALFIRIMALTFGFMGAQMAINGGFRGSGNTTISMVLSLVAMWILRFPLAYILSNHTSLGEIGIWIAHPVSDVVVALVAIVWFAKGTWKNKKLTAEMKLTNEVTQETIIEEGL</sequence>
<dbReference type="InterPro" id="IPR050222">
    <property type="entry name" value="MATE_MdtK"/>
</dbReference>
<gene>
    <name evidence="3" type="ORF">KC717_06620</name>
</gene>
<dbReference type="GO" id="GO:0005886">
    <property type="term" value="C:plasma membrane"/>
    <property type="evidence" value="ECO:0007669"/>
    <property type="project" value="TreeGrafter"/>
</dbReference>
<keyword evidence="2" id="KW-0812">Transmembrane</keyword>
<dbReference type="GO" id="GO:0042910">
    <property type="term" value="F:xenobiotic transmembrane transporter activity"/>
    <property type="evidence" value="ECO:0007669"/>
    <property type="project" value="InterPro"/>
</dbReference>
<feature type="transmembrane region" description="Helical" evidence="2">
    <location>
        <begin position="239"/>
        <end position="257"/>
    </location>
</feature>
<dbReference type="PANTHER" id="PTHR43298:SF2">
    <property type="entry name" value="FMN_FAD EXPORTER YEEO-RELATED"/>
    <property type="match status" value="1"/>
</dbReference>
<evidence type="ECO:0000256" key="1">
    <source>
        <dbReference type="ARBA" id="ARBA00022448"/>
    </source>
</evidence>
<dbReference type="GO" id="GO:0015297">
    <property type="term" value="F:antiporter activity"/>
    <property type="evidence" value="ECO:0007669"/>
    <property type="project" value="InterPro"/>
</dbReference>
<feature type="transmembrane region" description="Helical" evidence="2">
    <location>
        <begin position="202"/>
        <end position="227"/>
    </location>
</feature>
<evidence type="ECO:0000313" key="4">
    <source>
        <dbReference type="Proteomes" id="UP000754563"/>
    </source>
</evidence>
<feature type="transmembrane region" description="Helical" evidence="2">
    <location>
        <begin position="12"/>
        <end position="31"/>
    </location>
</feature>
<evidence type="ECO:0000256" key="2">
    <source>
        <dbReference type="SAM" id="Phobius"/>
    </source>
</evidence>
<dbReference type="NCBIfam" id="TIGR00797">
    <property type="entry name" value="matE"/>
    <property type="match status" value="1"/>
</dbReference>
<feature type="non-terminal residue" evidence="3">
    <location>
        <position position="1"/>
    </location>
</feature>
<feature type="transmembrane region" description="Helical" evidence="2">
    <location>
        <begin position="135"/>
        <end position="156"/>
    </location>
</feature>
<dbReference type="InterPro" id="IPR002528">
    <property type="entry name" value="MATE_fam"/>
</dbReference>
<dbReference type="Pfam" id="PF01554">
    <property type="entry name" value="MatE"/>
    <property type="match status" value="2"/>
</dbReference>
<dbReference type="EMBL" id="JAGQLH010000117">
    <property type="protein sequence ID" value="MCA9386290.1"/>
    <property type="molecule type" value="Genomic_DNA"/>
</dbReference>
<name>A0A955RKY9_9BACT</name>
<keyword evidence="1" id="KW-0813">Transport</keyword>
<evidence type="ECO:0000313" key="3">
    <source>
        <dbReference type="EMBL" id="MCA9386290.1"/>
    </source>
</evidence>
<organism evidence="3 4">
    <name type="scientific">Candidatus Dojkabacteria bacterium</name>
    <dbReference type="NCBI Taxonomy" id="2099670"/>
    <lineage>
        <taxon>Bacteria</taxon>
        <taxon>Candidatus Dojkabacteria</taxon>
    </lineage>
</organism>
<reference evidence="3" key="1">
    <citation type="submission" date="2020-04" db="EMBL/GenBank/DDBJ databases">
        <authorList>
            <person name="Zhang T."/>
        </authorList>
    </citation>
    <scope>NUCLEOTIDE SEQUENCE</scope>
    <source>
        <strain evidence="3">HKST-UBA11</strain>
    </source>
</reference>
<feature type="transmembrane region" description="Helical" evidence="2">
    <location>
        <begin position="43"/>
        <end position="68"/>
    </location>
</feature>
<feature type="transmembrane region" description="Helical" evidence="2">
    <location>
        <begin position="301"/>
        <end position="320"/>
    </location>
</feature>
<comment type="caution">
    <text evidence="3">The sequence shown here is derived from an EMBL/GenBank/DDBJ whole genome shotgun (WGS) entry which is preliminary data.</text>
</comment>
<accession>A0A955RKY9</accession>
<reference evidence="3" key="2">
    <citation type="journal article" date="2021" name="Microbiome">
        <title>Successional dynamics and alternative stable states in a saline activated sludge microbial community over 9 years.</title>
        <authorList>
            <person name="Wang Y."/>
            <person name="Ye J."/>
            <person name="Ju F."/>
            <person name="Liu L."/>
            <person name="Boyd J.A."/>
            <person name="Deng Y."/>
            <person name="Parks D.H."/>
            <person name="Jiang X."/>
            <person name="Yin X."/>
            <person name="Woodcroft B.J."/>
            <person name="Tyson G.W."/>
            <person name="Hugenholtz P."/>
            <person name="Polz M.F."/>
            <person name="Zhang T."/>
        </authorList>
    </citation>
    <scope>NUCLEOTIDE SEQUENCE</scope>
    <source>
        <strain evidence="3">HKST-UBA11</strain>
    </source>
</reference>
<dbReference type="AlphaFoldDB" id="A0A955RKY9"/>